<reference evidence="1" key="1">
    <citation type="submission" date="2016-03" db="EMBL/GenBank/DDBJ databases">
        <authorList>
            <person name="Ploux O."/>
        </authorList>
    </citation>
    <scope>NUCLEOTIDE SEQUENCE</scope>
    <source>
        <strain evidence="1">UC10</strain>
    </source>
</reference>
<dbReference type="AlphaFoldDB" id="A0A1Y5PPN5"/>
<protein>
    <submittedName>
        <fullName evidence="1">Uncharacterized protein</fullName>
    </submittedName>
</protein>
<accession>A0A1Y5PPN5</accession>
<gene>
    <name evidence="1" type="ORF">MHPYR_740015</name>
</gene>
<sequence length="168" mass="17800">MRYRLDIVAPSVAEAVQHAGGWIFDRVMAGWDVNVLLAQPGDTRPLSILGAQTVDFESVLAAGDDQPHPQALAVAADLVDTDARVREGVLRALDYGMTEVALWGEARPVELDRNVDSVEHRLSSAARVFKAQALAAAAVSDILVAPTETFRSGAMSCPPIGADLIPAS</sequence>
<evidence type="ECO:0000313" key="1">
    <source>
        <dbReference type="EMBL" id="SBS79340.1"/>
    </source>
</evidence>
<proteinExistence type="predicted"/>
<name>A0A1Y5PPN5_9MYCO</name>
<organism evidence="1">
    <name type="scientific">uncultured Mycobacterium sp</name>
    <dbReference type="NCBI Taxonomy" id="171292"/>
    <lineage>
        <taxon>Bacteria</taxon>
        <taxon>Bacillati</taxon>
        <taxon>Actinomycetota</taxon>
        <taxon>Actinomycetes</taxon>
        <taxon>Mycobacteriales</taxon>
        <taxon>Mycobacteriaceae</taxon>
        <taxon>Mycobacterium</taxon>
        <taxon>environmental samples</taxon>
    </lineage>
</organism>
<dbReference type="EMBL" id="FLQS01000072">
    <property type="protein sequence ID" value="SBS79340.1"/>
    <property type="molecule type" value="Genomic_DNA"/>
</dbReference>